<protein>
    <submittedName>
        <fullName evidence="3">Transferrin-binding protein-like solute binding protein</fullName>
    </submittedName>
</protein>
<reference evidence="4" key="1">
    <citation type="submission" date="2021-02" db="EMBL/GenBank/DDBJ databases">
        <title>Sulfurospirillum tamanensis sp. nov.</title>
        <authorList>
            <person name="Merkel A.Y."/>
        </authorList>
    </citation>
    <scope>NUCLEOTIDE SEQUENCE [LARGE SCALE GENOMIC DNA]</scope>
    <source>
        <strain evidence="4">T05b</strain>
    </source>
</reference>
<evidence type="ECO:0000256" key="1">
    <source>
        <dbReference type="SAM" id="MobiDB-lite"/>
    </source>
</evidence>
<sequence length="362" mass="37974">EVDDAPAEQGEGDTPTGGNEGPSFGDGPPPLPPLAQSALDGTLENNALAKIKRQIGASSRCGAGYVGTSPNCQKITTAYAQPDYWTAPLAANQPAPNQTLSGFATYVQVSGGVTSFKHDAAMSLLMNDHGLNNGSIIDVESEPPIDLERSSVSTTMSYFNLNRFSILGFNAHANGWLQSENTVTNDYVSWGYWQIVHEDGGGDAITEPVLGFWVAGPSPTTNIGSLNLNSNPYTYTGKSIGYVYDSDTDTYAGINATTNNTVSLVFNFGSGTLLDSSSYIQFQTNETTPEVWKLDAISGTVDLATGAFSGSGPIKINNAFADDALSELQGSFYGPNAEALGGSFKAGAQDKTAIGVFKAVRP</sequence>
<dbReference type="SUPFAM" id="SSF56925">
    <property type="entry name" value="OMPA-like"/>
    <property type="match status" value="1"/>
</dbReference>
<dbReference type="InterPro" id="IPR011250">
    <property type="entry name" value="OMP/PagP_B-barrel"/>
</dbReference>
<keyword evidence="4" id="KW-1185">Reference proteome</keyword>
<feature type="non-terminal residue" evidence="3">
    <location>
        <position position="1"/>
    </location>
</feature>
<evidence type="ECO:0000313" key="3">
    <source>
        <dbReference type="EMBL" id="MBN2963928.1"/>
    </source>
</evidence>
<reference evidence="3 4" key="3">
    <citation type="submission" date="2021-02" db="EMBL/GenBank/DDBJ databases">
        <authorList>
            <person name="Merkel A.Y."/>
        </authorList>
    </citation>
    <scope>NUCLEOTIDE SEQUENCE [LARGE SCALE GENOMIC DNA]</scope>
    <source>
        <strain evidence="3 4">T05b</strain>
    </source>
</reference>
<proteinExistence type="predicted"/>
<dbReference type="Gene3D" id="2.40.160.90">
    <property type="match status" value="1"/>
</dbReference>
<dbReference type="EMBL" id="JAFHKK010000005">
    <property type="protein sequence ID" value="MBN2963928.1"/>
    <property type="molecule type" value="Genomic_DNA"/>
</dbReference>
<reference evidence="3 4" key="2">
    <citation type="submission" date="2021-02" db="EMBL/GenBank/DDBJ databases">
        <title>Sulfurospirillum tamanensis sp. nov.</title>
        <authorList>
            <person name="Frolova A."/>
            <person name="Merkel A."/>
            <person name="Slobodkin A."/>
        </authorList>
    </citation>
    <scope>NUCLEOTIDE SEQUENCE [LARGE SCALE GENOMIC DNA]</scope>
    <source>
        <strain evidence="3 4">T05b</strain>
    </source>
</reference>
<dbReference type="Proteomes" id="UP000703590">
    <property type="component" value="Unassembled WGS sequence"/>
</dbReference>
<gene>
    <name evidence="3" type="ORF">JWV37_03960</name>
</gene>
<dbReference type="Pfam" id="PF01298">
    <property type="entry name" value="TbpB_B_D"/>
    <property type="match status" value="1"/>
</dbReference>
<evidence type="ECO:0000259" key="2">
    <source>
        <dbReference type="Pfam" id="PF01298"/>
    </source>
</evidence>
<feature type="region of interest" description="Disordered" evidence="1">
    <location>
        <begin position="1"/>
        <end position="35"/>
    </location>
</feature>
<accession>A0ABS2WQP0</accession>
<comment type="caution">
    <text evidence="3">The sequence shown here is derived from an EMBL/GenBank/DDBJ whole genome shotgun (WGS) entry which is preliminary data.</text>
</comment>
<dbReference type="InterPro" id="IPR001677">
    <property type="entry name" value="TbpB_B_D"/>
</dbReference>
<name>A0ABS2WQP0_9BACT</name>
<evidence type="ECO:0000313" key="4">
    <source>
        <dbReference type="Proteomes" id="UP000703590"/>
    </source>
</evidence>
<organism evidence="3 4">
    <name type="scientific">Sulfurospirillum tamanense</name>
    <dbReference type="NCBI Taxonomy" id="2813362"/>
    <lineage>
        <taxon>Bacteria</taxon>
        <taxon>Pseudomonadati</taxon>
        <taxon>Campylobacterota</taxon>
        <taxon>Epsilonproteobacteria</taxon>
        <taxon>Campylobacterales</taxon>
        <taxon>Sulfurospirillaceae</taxon>
        <taxon>Sulfurospirillum</taxon>
    </lineage>
</organism>
<feature type="domain" description="Transferrin-binding protein B C-lobe/N-lobe beta-barrel" evidence="2">
    <location>
        <begin position="232"/>
        <end position="361"/>
    </location>
</feature>
<dbReference type="RefSeq" id="WP_205458470.1">
    <property type="nucleotide sequence ID" value="NZ_JAFHKK010000005.1"/>
</dbReference>